<dbReference type="OrthoDB" id="9795264at2"/>
<keyword evidence="2" id="KW-1185">Reference proteome</keyword>
<comment type="caution">
    <text evidence="1">The sequence shown here is derived from an EMBL/GenBank/DDBJ whole genome shotgun (WGS) entry which is preliminary data.</text>
</comment>
<reference evidence="1 2" key="1">
    <citation type="submission" date="2011-11" db="EMBL/GenBank/DDBJ databases">
        <title>The Genome Sequence of Dialister succinatiphilus YIT 11850.</title>
        <authorList>
            <consortium name="The Broad Institute Genome Sequencing Platform"/>
            <person name="Earl A."/>
            <person name="Ward D."/>
            <person name="Feldgarden M."/>
            <person name="Gevers D."/>
            <person name="Morotomi M."/>
            <person name="Young S.K."/>
            <person name="Zeng Q."/>
            <person name="Gargeya S."/>
            <person name="Fitzgerald M."/>
            <person name="Haas B."/>
            <person name="Abouelleil A."/>
            <person name="Alvarado L."/>
            <person name="Arachchi H.M."/>
            <person name="Berlin A."/>
            <person name="Brown A."/>
            <person name="Chapman S.B."/>
            <person name="Dunbar C."/>
            <person name="Gearin G."/>
            <person name="Goldberg J."/>
            <person name="Griggs A."/>
            <person name="Gujja S."/>
            <person name="Heiman D."/>
            <person name="Howarth C."/>
            <person name="Lui A."/>
            <person name="MacDonald P.J.P."/>
            <person name="Montmayeur A."/>
            <person name="Murphy C."/>
            <person name="Neiman D."/>
            <person name="Pearson M."/>
            <person name="Priest M."/>
            <person name="Roberts A."/>
            <person name="Saif S."/>
            <person name="Shea T."/>
            <person name="Sisk P."/>
            <person name="Stolte C."/>
            <person name="Sykes S."/>
            <person name="Wortman J."/>
            <person name="Nusbaum C."/>
            <person name="Birren B."/>
        </authorList>
    </citation>
    <scope>NUCLEOTIDE SEQUENCE [LARGE SCALE GENOMIC DNA]</scope>
    <source>
        <strain evidence="1 2">YIT 11850</strain>
    </source>
</reference>
<proteinExistence type="predicted"/>
<dbReference type="Proteomes" id="UP000003277">
    <property type="component" value="Unassembled WGS sequence"/>
</dbReference>
<gene>
    <name evidence="1" type="ORF">HMPREF9453_00815</name>
</gene>
<protein>
    <recommendedName>
        <fullName evidence="3">DUF2922 domain-containing protein</fullName>
    </recommendedName>
</protein>
<dbReference type="AlphaFoldDB" id="H1CZM7"/>
<dbReference type="PATRIC" id="fig|742743.3.peg.824"/>
<dbReference type="HOGENOM" id="CLU_203787_0_0_9"/>
<evidence type="ECO:0008006" key="3">
    <source>
        <dbReference type="Google" id="ProtNLM"/>
    </source>
</evidence>
<dbReference type="STRING" id="742743.HMPREF9453_00815"/>
<evidence type="ECO:0000313" key="1">
    <source>
        <dbReference type="EMBL" id="EHO63225.1"/>
    </source>
</evidence>
<dbReference type="Pfam" id="PF11148">
    <property type="entry name" value="DUF2922"/>
    <property type="match status" value="1"/>
</dbReference>
<dbReference type="EMBL" id="ADLT01000018">
    <property type="protein sequence ID" value="EHO63225.1"/>
    <property type="molecule type" value="Genomic_DNA"/>
</dbReference>
<dbReference type="RefSeq" id="WP_008859319.1">
    <property type="nucleotide sequence ID" value="NZ_JH591187.1"/>
</dbReference>
<name>H1CZM7_9FIRM</name>
<dbReference type="InterPro" id="IPR021321">
    <property type="entry name" value="DUF2922"/>
</dbReference>
<evidence type="ECO:0000313" key="2">
    <source>
        <dbReference type="Proteomes" id="UP000003277"/>
    </source>
</evidence>
<sequence length="68" mass="7118">MKTLQLVFAAGSNATSTLTIANPKDGLTLDEVKAAVAKIQPIMVTRSGAALTGFKKAVIVNTTEEELE</sequence>
<accession>H1CZM7</accession>
<organism evidence="1 2">
    <name type="scientific">Dialister succinatiphilus YIT 11850</name>
    <dbReference type="NCBI Taxonomy" id="742743"/>
    <lineage>
        <taxon>Bacteria</taxon>
        <taxon>Bacillati</taxon>
        <taxon>Bacillota</taxon>
        <taxon>Negativicutes</taxon>
        <taxon>Veillonellales</taxon>
        <taxon>Veillonellaceae</taxon>
        <taxon>Dialister</taxon>
    </lineage>
</organism>